<feature type="region of interest" description="Disordered" evidence="1">
    <location>
        <begin position="22"/>
        <end position="66"/>
    </location>
</feature>
<reference evidence="2 3" key="1">
    <citation type="submission" date="2018-10" db="EMBL/GenBank/DDBJ databases">
        <title>Natrarchaeobius chitinivorans gen. nov., sp. nov., and Natrarchaeobius haloalkaliphilus sp. nov., alkaliphilic, chitin-utilizing haloarchaea from hypersaline alkaline lakes.</title>
        <authorList>
            <person name="Sorokin D.Y."/>
            <person name="Elcheninov A.G."/>
            <person name="Kostrikina N.A."/>
            <person name="Bale N.J."/>
            <person name="Sinninghe Damste J.S."/>
            <person name="Khijniak T.V."/>
            <person name="Kublanov I.V."/>
            <person name="Toshchakov S.V."/>
        </authorList>
    </citation>
    <scope>NUCLEOTIDE SEQUENCE [LARGE SCALE GENOMIC DNA]</scope>
    <source>
        <strain evidence="2 3">AArcht7</strain>
    </source>
</reference>
<dbReference type="AlphaFoldDB" id="A0A3N6N9T0"/>
<name>A0A3N6N9T0_NATCH</name>
<evidence type="ECO:0000313" key="3">
    <source>
        <dbReference type="Proteomes" id="UP000281431"/>
    </source>
</evidence>
<sequence>MTVPGADALLAFGRFLRTTRSAVDDRQPFAPRPILERRRASDSRRSSPFRAVRNRQKPNWSRDRDDALSERFAAVSDVSVTAGDQ</sequence>
<proteinExistence type="predicted"/>
<dbReference type="Proteomes" id="UP000281431">
    <property type="component" value="Unassembled WGS sequence"/>
</dbReference>
<comment type="caution">
    <text evidence="2">The sequence shown here is derived from an EMBL/GenBank/DDBJ whole genome shotgun (WGS) entry which is preliminary data.</text>
</comment>
<keyword evidence="3" id="KW-1185">Reference proteome</keyword>
<gene>
    <name evidence="2" type="ORF">EA472_21770</name>
</gene>
<evidence type="ECO:0000256" key="1">
    <source>
        <dbReference type="SAM" id="MobiDB-lite"/>
    </source>
</evidence>
<evidence type="ECO:0000313" key="2">
    <source>
        <dbReference type="EMBL" id="RQG95312.1"/>
    </source>
</evidence>
<dbReference type="EMBL" id="REFZ01000034">
    <property type="protein sequence ID" value="RQG95312.1"/>
    <property type="molecule type" value="Genomic_DNA"/>
</dbReference>
<protein>
    <submittedName>
        <fullName evidence="2">Uncharacterized protein</fullName>
    </submittedName>
</protein>
<organism evidence="2 3">
    <name type="scientific">Natrarchaeobius chitinivorans</name>
    <dbReference type="NCBI Taxonomy" id="1679083"/>
    <lineage>
        <taxon>Archaea</taxon>
        <taxon>Methanobacteriati</taxon>
        <taxon>Methanobacteriota</taxon>
        <taxon>Stenosarchaea group</taxon>
        <taxon>Halobacteria</taxon>
        <taxon>Halobacteriales</taxon>
        <taxon>Natrialbaceae</taxon>
        <taxon>Natrarchaeobius</taxon>
    </lineage>
</organism>
<accession>A0A3N6N9T0</accession>
<feature type="compositionally biased region" description="Basic and acidic residues" evidence="1">
    <location>
        <begin position="34"/>
        <end position="45"/>
    </location>
</feature>